<keyword evidence="1" id="KW-0732">Signal</keyword>
<proteinExistence type="predicted"/>
<dbReference type="EMBL" id="MU793266">
    <property type="protein sequence ID" value="KAJ3789066.1"/>
    <property type="molecule type" value="Genomic_DNA"/>
</dbReference>
<dbReference type="PROSITE" id="PS51257">
    <property type="entry name" value="PROKAR_LIPOPROTEIN"/>
    <property type="match status" value="1"/>
</dbReference>
<gene>
    <name evidence="2" type="ORF">GGU10DRAFT_344643</name>
</gene>
<keyword evidence="3" id="KW-1185">Reference proteome</keyword>
<evidence type="ECO:0000313" key="2">
    <source>
        <dbReference type="EMBL" id="KAJ3789066.1"/>
    </source>
</evidence>
<protein>
    <submittedName>
        <fullName evidence="2">Uncharacterized protein</fullName>
    </submittedName>
</protein>
<feature type="chain" id="PRO_5041431112" evidence="1">
    <location>
        <begin position="22"/>
        <end position="196"/>
    </location>
</feature>
<organism evidence="2 3">
    <name type="scientific">Lentinula aff. detonsa</name>
    <dbReference type="NCBI Taxonomy" id="2804958"/>
    <lineage>
        <taxon>Eukaryota</taxon>
        <taxon>Fungi</taxon>
        <taxon>Dikarya</taxon>
        <taxon>Basidiomycota</taxon>
        <taxon>Agaricomycotina</taxon>
        <taxon>Agaricomycetes</taxon>
        <taxon>Agaricomycetidae</taxon>
        <taxon>Agaricales</taxon>
        <taxon>Marasmiineae</taxon>
        <taxon>Omphalotaceae</taxon>
        <taxon>Lentinula</taxon>
    </lineage>
</organism>
<reference evidence="2" key="1">
    <citation type="submission" date="2022-08" db="EMBL/GenBank/DDBJ databases">
        <authorList>
            <consortium name="DOE Joint Genome Institute"/>
            <person name="Min B."/>
            <person name="Riley R."/>
            <person name="Sierra-Patev S."/>
            <person name="Naranjo-Ortiz M."/>
            <person name="Looney B."/>
            <person name="Konkel Z."/>
            <person name="Slot J.C."/>
            <person name="Sakamoto Y."/>
            <person name="Steenwyk J.L."/>
            <person name="Rokas A."/>
            <person name="Carro J."/>
            <person name="Camarero S."/>
            <person name="Ferreira P."/>
            <person name="Molpeceres G."/>
            <person name="Ruiz-Duenas F.J."/>
            <person name="Serrano A."/>
            <person name="Henrissat B."/>
            <person name="Drula E."/>
            <person name="Hughes K.W."/>
            <person name="Mata J.L."/>
            <person name="Ishikawa N.K."/>
            <person name="Vargas-Isla R."/>
            <person name="Ushijima S."/>
            <person name="Smith C.A."/>
            <person name="Ahrendt S."/>
            <person name="Andreopoulos W."/>
            <person name="He G."/>
            <person name="Labutti K."/>
            <person name="Lipzen A."/>
            <person name="Ng V."/>
            <person name="Sandor L."/>
            <person name="Barry K."/>
            <person name="Martinez A.T."/>
            <person name="Xiao Y."/>
            <person name="Gibbons J.G."/>
            <person name="Terashima K."/>
            <person name="Hibbett D.S."/>
            <person name="Grigoriev I.V."/>
        </authorList>
    </citation>
    <scope>NUCLEOTIDE SEQUENCE</scope>
    <source>
        <strain evidence="2">TFB10291</strain>
    </source>
</reference>
<dbReference type="AlphaFoldDB" id="A0AA38KUR8"/>
<name>A0AA38KUR8_9AGAR</name>
<sequence>MHFQKLLAVCILLISCHGAIASPLNIGGASPGGGLRAVTSNTASSDDDKVVELERRAEDKKAMVAIGWVISGRNLRNYGVVFHKVPHSIVKRDDGKLSYYELSGHELDEVRFLDSKVQFTAPIDVTAEISALEAETEGVTGCEWIMKALDFWQRRSGHEDSHLAKQDLGRSIAGRERELHIIPSTCDVNLLSTVQL</sequence>
<feature type="signal peptide" evidence="1">
    <location>
        <begin position="1"/>
        <end position="21"/>
    </location>
</feature>
<accession>A0AA38KUR8</accession>
<dbReference type="Proteomes" id="UP001163798">
    <property type="component" value="Unassembled WGS sequence"/>
</dbReference>
<evidence type="ECO:0000256" key="1">
    <source>
        <dbReference type="SAM" id="SignalP"/>
    </source>
</evidence>
<comment type="caution">
    <text evidence="2">The sequence shown here is derived from an EMBL/GenBank/DDBJ whole genome shotgun (WGS) entry which is preliminary data.</text>
</comment>
<evidence type="ECO:0000313" key="3">
    <source>
        <dbReference type="Proteomes" id="UP001163798"/>
    </source>
</evidence>